<sequence>MTNAMLQQRIVFAGDLHITFNGLLKDKYNVVGKE</sequence>
<reference evidence="1" key="1">
    <citation type="journal article" date="2020" name="Nature">
        <title>Giant virus diversity and host interactions through global metagenomics.</title>
        <authorList>
            <person name="Schulz F."/>
            <person name="Roux S."/>
            <person name="Paez-Espino D."/>
            <person name="Jungbluth S."/>
            <person name="Walsh D.A."/>
            <person name="Denef V.J."/>
            <person name="McMahon K.D."/>
            <person name="Konstantinidis K.T."/>
            <person name="Eloe-Fadrosh E.A."/>
            <person name="Kyrpides N.C."/>
            <person name="Woyke T."/>
        </authorList>
    </citation>
    <scope>NUCLEOTIDE SEQUENCE</scope>
    <source>
        <strain evidence="1">GVMAG-M-3300020192-26</strain>
    </source>
</reference>
<organism evidence="1">
    <name type="scientific">viral metagenome</name>
    <dbReference type="NCBI Taxonomy" id="1070528"/>
    <lineage>
        <taxon>unclassified sequences</taxon>
        <taxon>metagenomes</taxon>
        <taxon>organismal metagenomes</taxon>
    </lineage>
</organism>
<dbReference type="EMBL" id="MN739352">
    <property type="protein sequence ID" value="QHS99979.1"/>
    <property type="molecule type" value="Genomic_DNA"/>
</dbReference>
<dbReference type="AlphaFoldDB" id="A0A6C0C843"/>
<evidence type="ECO:0000313" key="1">
    <source>
        <dbReference type="EMBL" id="QHS99979.1"/>
    </source>
</evidence>
<protein>
    <submittedName>
        <fullName evidence="1">Uncharacterized protein</fullName>
    </submittedName>
</protein>
<proteinExistence type="predicted"/>
<accession>A0A6C0C843</accession>
<name>A0A6C0C843_9ZZZZ</name>